<evidence type="ECO:0000256" key="1">
    <source>
        <dbReference type="SAM" id="SignalP"/>
    </source>
</evidence>
<gene>
    <name evidence="2" type="ORF">GCE9029_03721</name>
</gene>
<evidence type="ECO:0008006" key="4">
    <source>
        <dbReference type="Google" id="ProtNLM"/>
    </source>
</evidence>
<proteinExistence type="predicted"/>
<organism evidence="2 3">
    <name type="scientific">Grimontia celer</name>
    <dbReference type="NCBI Taxonomy" id="1796497"/>
    <lineage>
        <taxon>Bacteria</taxon>
        <taxon>Pseudomonadati</taxon>
        <taxon>Pseudomonadota</taxon>
        <taxon>Gammaproteobacteria</taxon>
        <taxon>Vibrionales</taxon>
        <taxon>Vibrionaceae</taxon>
        <taxon>Grimontia</taxon>
    </lineage>
</organism>
<feature type="chain" id="PRO_5007282223" description="Cobalt transporter subunit (CbtB)" evidence="1">
    <location>
        <begin position="21"/>
        <end position="45"/>
    </location>
</feature>
<sequence>MKKLAIAALVLFGLMGTAFAFDTHWTHGLEMPEMSLFGCDHGSHH</sequence>
<dbReference type="STRING" id="1796497.GCE9029_03721"/>
<evidence type="ECO:0000313" key="3">
    <source>
        <dbReference type="Proteomes" id="UP000071641"/>
    </source>
</evidence>
<name>A0A128FAD8_9GAMM</name>
<dbReference type="EMBL" id="FIZX01000002">
    <property type="protein sequence ID" value="CZF83251.1"/>
    <property type="molecule type" value="Genomic_DNA"/>
</dbReference>
<protein>
    <recommendedName>
        <fullName evidence="4">Cobalt transporter subunit (CbtB)</fullName>
    </recommendedName>
</protein>
<dbReference type="AlphaFoldDB" id="A0A128FAD8"/>
<reference evidence="3" key="1">
    <citation type="submission" date="2016-02" db="EMBL/GenBank/DDBJ databases">
        <authorList>
            <person name="Rodrigo-Torres Lidia"/>
            <person name="Arahal R.David."/>
        </authorList>
    </citation>
    <scope>NUCLEOTIDE SEQUENCE [LARGE SCALE GENOMIC DNA]</scope>
    <source>
        <strain evidence="3">CECT 9029</strain>
    </source>
</reference>
<dbReference type="Proteomes" id="UP000071641">
    <property type="component" value="Unassembled WGS sequence"/>
</dbReference>
<keyword evidence="3" id="KW-1185">Reference proteome</keyword>
<keyword evidence="1" id="KW-0732">Signal</keyword>
<dbReference type="RefSeq" id="WP_165015169.1">
    <property type="nucleotide sequence ID" value="NZ_FIZX01000002.1"/>
</dbReference>
<feature type="signal peptide" evidence="1">
    <location>
        <begin position="1"/>
        <end position="20"/>
    </location>
</feature>
<accession>A0A128FAD8</accession>
<evidence type="ECO:0000313" key="2">
    <source>
        <dbReference type="EMBL" id="CZF83251.1"/>
    </source>
</evidence>